<feature type="non-terminal residue" evidence="1">
    <location>
        <position position="1"/>
    </location>
</feature>
<protein>
    <submittedName>
        <fullName evidence="1">Uncharacterized protein</fullName>
    </submittedName>
</protein>
<gene>
    <name evidence="1" type="ORF">L195_g035220</name>
</gene>
<dbReference type="Proteomes" id="UP000236291">
    <property type="component" value="Unassembled WGS sequence"/>
</dbReference>
<dbReference type="AlphaFoldDB" id="A0A2K3LL32"/>
<comment type="caution">
    <text evidence="1">The sequence shown here is derived from an EMBL/GenBank/DDBJ whole genome shotgun (WGS) entry which is preliminary data.</text>
</comment>
<accession>A0A2K3LL32</accession>
<sequence>EKKHAWRALGSWFASREEVDDLKGSMTFLREAYPNSFEEVAMDLQQDPPIEGFEKDRIID</sequence>
<evidence type="ECO:0000313" key="2">
    <source>
        <dbReference type="Proteomes" id="UP000236291"/>
    </source>
</evidence>
<reference evidence="1 2" key="2">
    <citation type="journal article" date="2017" name="Front. Plant Sci.">
        <title>Gene Classification and Mining of Molecular Markers Useful in Red Clover (Trifolium pratense) Breeding.</title>
        <authorList>
            <person name="Istvanek J."/>
            <person name="Dluhosova J."/>
            <person name="Dluhos P."/>
            <person name="Patkova L."/>
            <person name="Nedelnik J."/>
            <person name="Repkova J."/>
        </authorList>
    </citation>
    <scope>NUCLEOTIDE SEQUENCE [LARGE SCALE GENOMIC DNA]</scope>
    <source>
        <strain evidence="2">cv. Tatra</strain>
        <tissue evidence="1">Young leaves</tissue>
    </source>
</reference>
<evidence type="ECO:0000313" key="1">
    <source>
        <dbReference type="EMBL" id="PNX79236.1"/>
    </source>
</evidence>
<reference evidence="1 2" key="1">
    <citation type="journal article" date="2014" name="Am. J. Bot.">
        <title>Genome assembly and annotation for red clover (Trifolium pratense; Fabaceae).</title>
        <authorList>
            <person name="Istvanek J."/>
            <person name="Jaros M."/>
            <person name="Krenek A."/>
            <person name="Repkova J."/>
        </authorList>
    </citation>
    <scope>NUCLEOTIDE SEQUENCE [LARGE SCALE GENOMIC DNA]</scope>
    <source>
        <strain evidence="2">cv. Tatra</strain>
        <tissue evidence="1">Young leaves</tissue>
    </source>
</reference>
<name>A0A2K3LL32_TRIPR</name>
<organism evidence="1 2">
    <name type="scientific">Trifolium pratense</name>
    <name type="common">Red clover</name>
    <dbReference type="NCBI Taxonomy" id="57577"/>
    <lineage>
        <taxon>Eukaryota</taxon>
        <taxon>Viridiplantae</taxon>
        <taxon>Streptophyta</taxon>
        <taxon>Embryophyta</taxon>
        <taxon>Tracheophyta</taxon>
        <taxon>Spermatophyta</taxon>
        <taxon>Magnoliopsida</taxon>
        <taxon>eudicotyledons</taxon>
        <taxon>Gunneridae</taxon>
        <taxon>Pentapetalae</taxon>
        <taxon>rosids</taxon>
        <taxon>fabids</taxon>
        <taxon>Fabales</taxon>
        <taxon>Fabaceae</taxon>
        <taxon>Papilionoideae</taxon>
        <taxon>50 kb inversion clade</taxon>
        <taxon>NPAAA clade</taxon>
        <taxon>Hologalegina</taxon>
        <taxon>IRL clade</taxon>
        <taxon>Trifolieae</taxon>
        <taxon>Trifolium</taxon>
    </lineage>
</organism>
<dbReference type="EMBL" id="ASHM01035571">
    <property type="protein sequence ID" value="PNX79236.1"/>
    <property type="molecule type" value="Genomic_DNA"/>
</dbReference>
<proteinExistence type="predicted"/>